<dbReference type="EMBL" id="JACVVD010000003">
    <property type="protein sequence ID" value="MBD0380789.1"/>
    <property type="molecule type" value="Genomic_DNA"/>
</dbReference>
<organism evidence="1 2">
    <name type="scientific">Paenibacillus sedimenti</name>
    <dbReference type="NCBI Taxonomy" id="2770274"/>
    <lineage>
        <taxon>Bacteria</taxon>
        <taxon>Bacillati</taxon>
        <taxon>Bacillota</taxon>
        <taxon>Bacilli</taxon>
        <taxon>Bacillales</taxon>
        <taxon>Paenibacillaceae</taxon>
        <taxon>Paenibacillus</taxon>
    </lineage>
</organism>
<sequence>MMKLTSSSYHASKDKKIGVKNTSDKKAIEVHFKIFLAYIVVDSRALTALFESGSLRIIT</sequence>
<gene>
    <name evidence="1" type="ORF">ICC18_11730</name>
</gene>
<comment type="caution">
    <text evidence="1">The sequence shown here is derived from an EMBL/GenBank/DDBJ whole genome shotgun (WGS) entry which is preliminary data.</text>
</comment>
<proteinExistence type="predicted"/>
<dbReference type="AlphaFoldDB" id="A0A926KRB4"/>
<evidence type="ECO:0000313" key="2">
    <source>
        <dbReference type="Proteomes" id="UP000650466"/>
    </source>
</evidence>
<dbReference type="Proteomes" id="UP000650466">
    <property type="component" value="Unassembled WGS sequence"/>
</dbReference>
<accession>A0A926KRB4</accession>
<evidence type="ECO:0000313" key="1">
    <source>
        <dbReference type="EMBL" id="MBD0380789.1"/>
    </source>
</evidence>
<reference evidence="1" key="1">
    <citation type="submission" date="2020-09" db="EMBL/GenBank/DDBJ databases">
        <title>Draft Genome Sequence of Paenibacillus sp. WST5.</title>
        <authorList>
            <person name="Bao Z."/>
        </authorList>
    </citation>
    <scope>NUCLEOTIDE SEQUENCE</scope>
    <source>
        <strain evidence="1">WST5</strain>
    </source>
</reference>
<protein>
    <submittedName>
        <fullName evidence="1">Uncharacterized protein</fullName>
    </submittedName>
</protein>
<keyword evidence="2" id="KW-1185">Reference proteome</keyword>
<name>A0A926KRB4_9BACL</name>